<evidence type="ECO:0000256" key="1">
    <source>
        <dbReference type="SAM" id="SignalP"/>
    </source>
</evidence>
<feature type="signal peptide" evidence="1">
    <location>
        <begin position="1"/>
        <end position="20"/>
    </location>
</feature>
<protein>
    <submittedName>
        <fullName evidence="2">Uncharacterized protein</fullName>
    </submittedName>
</protein>
<dbReference type="STRING" id="29542.A6070_04880"/>
<feature type="chain" id="PRO_5012724420" evidence="1">
    <location>
        <begin position="21"/>
        <end position="269"/>
    </location>
</feature>
<organism evidence="2 3">
    <name type="scientific">Syntrophotalea acetylenica</name>
    <name type="common">Pelobacter acetylenicus</name>
    <dbReference type="NCBI Taxonomy" id="29542"/>
    <lineage>
        <taxon>Bacteria</taxon>
        <taxon>Pseudomonadati</taxon>
        <taxon>Thermodesulfobacteriota</taxon>
        <taxon>Desulfuromonadia</taxon>
        <taxon>Desulfuromonadales</taxon>
        <taxon>Syntrophotaleaceae</taxon>
        <taxon>Syntrophotalea</taxon>
    </lineage>
</organism>
<gene>
    <name evidence="2" type="ORF">A7E75_10875</name>
</gene>
<evidence type="ECO:0000313" key="2">
    <source>
        <dbReference type="EMBL" id="APG25464.1"/>
    </source>
</evidence>
<accession>A0A1L3GHP4</accession>
<evidence type="ECO:0000313" key="3">
    <source>
        <dbReference type="Proteomes" id="UP000182264"/>
    </source>
</evidence>
<proteinExistence type="predicted"/>
<sequence length="269" mass="28674">MRKLLIAMLLVIAVVGYAQGAEPFDFVVIQPGQPGSSQDAQPVMDALAAYLRDKLGGSVTVRGHYFNEASAASAFLATHQPRWGIVSLGYFLTYHGAGCLVPLAATRPGGADSDVWRLMVVQDGPDDWRAVNGSVEGTMLFQPQVAARLMFRRPVGGMPFALKGTFRPLSSLRNLSRGKGAGVILDKPQFDAIQALPQSSRLKVIAASDALPTPAVVSFGPPGKLHARLYKVLQSMKQDPAAADLLKLLQTDGFGPPDARLKTLKGKGL</sequence>
<keyword evidence="1" id="KW-0732">Signal</keyword>
<dbReference type="RefSeq" id="WP_072287305.1">
    <property type="nucleotide sequence ID" value="NZ_CP015455.1"/>
</dbReference>
<dbReference type="EMBL" id="CP015518">
    <property type="protein sequence ID" value="APG25464.1"/>
    <property type="molecule type" value="Genomic_DNA"/>
</dbReference>
<keyword evidence="3" id="KW-1185">Reference proteome</keyword>
<dbReference type="KEGG" id="pace:A6070_04880"/>
<name>A0A1L3GHP4_SYNAC</name>
<dbReference type="AlphaFoldDB" id="A0A1L3GHP4"/>
<dbReference type="OrthoDB" id="5449579at2"/>
<reference evidence="2 3" key="1">
    <citation type="journal article" date="2017" name="Genome Announc.">
        <title>Complete Genome Sequences of Two Acetylene-Fermenting Pelobacter acetylenicus Strains.</title>
        <authorList>
            <person name="Sutton J.M."/>
            <person name="Baesman S.M."/>
            <person name="Fierst J.L."/>
            <person name="Poret-Peterson A.T."/>
            <person name="Oremland R.S."/>
            <person name="Dunlap D.S."/>
            <person name="Akob D.M."/>
        </authorList>
    </citation>
    <scope>NUCLEOTIDE SEQUENCE [LARGE SCALE GENOMIC DNA]</scope>
    <source>
        <strain evidence="2 3">DSM 3247</strain>
    </source>
</reference>
<dbReference type="Proteomes" id="UP000182264">
    <property type="component" value="Chromosome"/>
</dbReference>